<comment type="caution">
    <text evidence="1">The sequence shown here is derived from an EMBL/GenBank/DDBJ whole genome shotgun (WGS) entry which is preliminary data.</text>
</comment>
<name>A0ABT0MLQ3_9GAMM</name>
<dbReference type="Gene3D" id="3.40.630.30">
    <property type="match status" value="1"/>
</dbReference>
<accession>A0ABT0MLQ3</accession>
<evidence type="ECO:0000313" key="2">
    <source>
        <dbReference type="Proteomes" id="UP001431217"/>
    </source>
</evidence>
<dbReference type="SUPFAM" id="SSF55729">
    <property type="entry name" value="Acyl-CoA N-acyltransferases (Nat)"/>
    <property type="match status" value="1"/>
</dbReference>
<gene>
    <name evidence="1" type="ORF">M2650_14385</name>
</gene>
<dbReference type="EMBL" id="JAMBEP010000004">
    <property type="protein sequence ID" value="MCL1635814.1"/>
    <property type="molecule type" value="Genomic_DNA"/>
</dbReference>
<proteinExistence type="predicted"/>
<dbReference type="InterPro" id="IPR016181">
    <property type="entry name" value="Acyl_CoA_acyltransferase"/>
</dbReference>
<dbReference type="Proteomes" id="UP001431217">
    <property type="component" value="Unassembled WGS sequence"/>
</dbReference>
<keyword evidence="2" id="KW-1185">Reference proteome</keyword>
<sequence length="56" mass="6333">MRVLQTSRQLAIRALLCHAIDEQAKDFYLRHGFVESPIDPPTLMLGLSHLQDAMNA</sequence>
<reference evidence="1 2" key="1">
    <citation type="submission" date="2022-05" db="EMBL/GenBank/DDBJ databases">
        <title>Luteimonas sp. SX5, whole genome shotgun sequencing project.</title>
        <authorList>
            <person name="Zhao G."/>
            <person name="Shen L."/>
        </authorList>
    </citation>
    <scope>NUCLEOTIDE SEQUENCE [LARGE SCALE GENOMIC DNA]</scope>
    <source>
        <strain evidence="1 2">SX5</strain>
    </source>
</reference>
<evidence type="ECO:0000313" key="1">
    <source>
        <dbReference type="EMBL" id="MCL1635814.1"/>
    </source>
</evidence>
<protein>
    <recommendedName>
        <fullName evidence="3">GNAT family N-acetyltransferase</fullName>
    </recommendedName>
</protein>
<dbReference type="RefSeq" id="WP_249475703.1">
    <property type="nucleotide sequence ID" value="NZ_JAMBEP010000004.1"/>
</dbReference>
<organism evidence="1 2">
    <name type="scientific">Luteimonas galliterrae</name>
    <dbReference type="NCBI Taxonomy" id="2940486"/>
    <lineage>
        <taxon>Bacteria</taxon>
        <taxon>Pseudomonadati</taxon>
        <taxon>Pseudomonadota</taxon>
        <taxon>Gammaproteobacteria</taxon>
        <taxon>Lysobacterales</taxon>
        <taxon>Lysobacteraceae</taxon>
        <taxon>Luteimonas</taxon>
    </lineage>
</organism>
<evidence type="ECO:0008006" key="3">
    <source>
        <dbReference type="Google" id="ProtNLM"/>
    </source>
</evidence>